<dbReference type="Proteomes" id="UP001073122">
    <property type="component" value="Unassembled WGS sequence"/>
</dbReference>
<name>A0ABT3XPB6_9FLAO</name>
<proteinExistence type="predicted"/>
<organism evidence="1 2">
    <name type="scientific">Chryseobacterium formosus</name>
    <dbReference type="NCBI Taxonomy" id="1537363"/>
    <lineage>
        <taxon>Bacteria</taxon>
        <taxon>Pseudomonadati</taxon>
        <taxon>Bacteroidota</taxon>
        <taxon>Flavobacteriia</taxon>
        <taxon>Flavobacteriales</taxon>
        <taxon>Weeksellaceae</taxon>
        <taxon>Chryseobacterium group</taxon>
        <taxon>Chryseobacterium</taxon>
    </lineage>
</organism>
<keyword evidence="2" id="KW-1185">Reference proteome</keyword>
<dbReference type="RefSeq" id="WP_267264799.1">
    <property type="nucleotide sequence ID" value="NZ_JAOVZW010000007.1"/>
</dbReference>
<gene>
    <name evidence="1" type="ORF">OF897_06085</name>
</gene>
<evidence type="ECO:0000313" key="2">
    <source>
        <dbReference type="Proteomes" id="UP001073122"/>
    </source>
</evidence>
<comment type="caution">
    <text evidence="1">The sequence shown here is derived from an EMBL/GenBank/DDBJ whole genome shotgun (WGS) entry which is preliminary data.</text>
</comment>
<protein>
    <submittedName>
        <fullName evidence="1">Uncharacterized protein</fullName>
    </submittedName>
</protein>
<accession>A0ABT3XPB6</accession>
<dbReference type="EMBL" id="JAOVZW010000007">
    <property type="protein sequence ID" value="MCX8523486.1"/>
    <property type="molecule type" value="Genomic_DNA"/>
</dbReference>
<reference evidence="1" key="1">
    <citation type="submission" date="2022-10" db="EMBL/GenBank/DDBJ databases">
        <title>Chryseobacterium sp. nov., a novel bacterial species.</title>
        <authorList>
            <person name="Cao Y."/>
        </authorList>
    </citation>
    <scope>NUCLEOTIDE SEQUENCE</scope>
    <source>
        <strain evidence="1">CCTCC AB2015118</strain>
    </source>
</reference>
<evidence type="ECO:0000313" key="1">
    <source>
        <dbReference type="EMBL" id="MCX8523486.1"/>
    </source>
</evidence>
<sequence length="65" mass="7590">MDLEILILVDRQILLLDAYNPGPNKRGLTHIRKSERLIDNEDGKAVEREVVEDSRMMLLKILNKF</sequence>